<feature type="transmembrane region" description="Helical" evidence="8">
    <location>
        <begin position="69"/>
        <end position="91"/>
    </location>
</feature>
<keyword evidence="9" id="KW-0614">Plasmid</keyword>
<keyword evidence="6 8" id="KW-0472">Membrane</keyword>
<evidence type="ECO:0000313" key="10">
    <source>
        <dbReference type="Proteomes" id="UP000500767"/>
    </source>
</evidence>
<dbReference type="PANTHER" id="PTHR37937:SF1">
    <property type="entry name" value="CONJUGATIVE TRANSFER: DNA TRANSPORT"/>
    <property type="match status" value="1"/>
</dbReference>
<proteinExistence type="inferred from homology"/>
<evidence type="ECO:0000256" key="6">
    <source>
        <dbReference type="ARBA" id="ARBA00023136"/>
    </source>
</evidence>
<dbReference type="RefSeq" id="WP_171837872.1">
    <property type="nucleotide sequence ID" value="NZ_CP053714.1"/>
</dbReference>
<feature type="region of interest" description="Disordered" evidence="7">
    <location>
        <begin position="634"/>
        <end position="666"/>
    </location>
</feature>
<evidence type="ECO:0000313" key="9">
    <source>
        <dbReference type="EMBL" id="QKE93995.1"/>
    </source>
</evidence>
<evidence type="ECO:0000256" key="2">
    <source>
        <dbReference type="ARBA" id="ARBA00008806"/>
    </source>
</evidence>
<dbReference type="CDD" id="cd01127">
    <property type="entry name" value="TrwB_TraG_TraD_VirD4"/>
    <property type="match status" value="1"/>
</dbReference>
<feature type="region of interest" description="Disordered" evidence="7">
    <location>
        <begin position="576"/>
        <end position="621"/>
    </location>
</feature>
<comment type="subcellular location">
    <subcellularLocation>
        <location evidence="1">Cell membrane</location>
        <topology evidence="1">Multi-pass membrane protein</topology>
    </subcellularLocation>
</comment>
<geneLocation type="plasmid" evidence="9 10">
    <name>unnamed7</name>
</geneLocation>
<dbReference type="EMBL" id="CP053714">
    <property type="protein sequence ID" value="QKE93995.1"/>
    <property type="molecule type" value="Genomic_DNA"/>
</dbReference>
<keyword evidence="5 8" id="KW-1133">Transmembrane helix</keyword>
<dbReference type="InterPro" id="IPR027417">
    <property type="entry name" value="P-loop_NTPase"/>
</dbReference>
<comment type="similarity">
    <text evidence="2">Belongs to the VirD4/TraG family.</text>
</comment>
<gene>
    <name evidence="9" type="ORF">HN018_28135</name>
</gene>
<dbReference type="PANTHER" id="PTHR37937">
    <property type="entry name" value="CONJUGATIVE TRANSFER: DNA TRANSPORT"/>
    <property type="match status" value="1"/>
</dbReference>
<accession>A0A6M8I1R9</accession>
<dbReference type="Gene3D" id="3.40.50.300">
    <property type="entry name" value="P-loop containing nucleotide triphosphate hydrolases"/>
    <property type="match status" value="1"/>
</dbReference>
<dbReference type="SUPFAM" id="SSF52540">
    <property type="entry name" value="P-loop containing nucleoside triphosphate hydrolases"/>
    <property type="match status" value="1"/>
</dbReference>
<evidence type="ECO:0000256" key="5">
    <source>
        <dbReference type="ARBA" id="ARBA00022989"/>
    </source>
</evidence>
<evidence type="ECO:0000256" key="3">
    <source>
        <dbReference type="ARBA" id="ARBA00022475"/>
    </source>
</evidence>
<protein>
    <submittedName>
        <fullName evidence="9">Type IV secretory system conjugative DNA transfer family protein</fullName>
    </submittedName>
</protein>
<evidence type="ECO:0000256" key="8">
    <source>
        <dbReference type="SAM" id="Phobius"/>
    </source>
</evidence>
<evidence type="ECO:0000256" key="7">
    <source>
        <dbReference type="SAM" id="MobiDB-lite"/>
    </source>
</evidence>
<keyword evidence="10" id="KW-1185">Reference proteome</keyword>
<evidence type="ECO:0000256" key="1">
    <source>
        <dbReference type="ARBA" id="ARBA00004651"/>
    </source>
</evidence>
<dbReference type="GO" id="GO:0005886">
    <property type="term" value="C:plasma membrane"/>
    <property type="evidence" value="ECO:0007669"/>
    <property type="project" value="UniProtKB-SubCell"/>
</dbReference>
<dbReference type="KEGG" id="lck:HN018_28135"/>
<evidence type="ECO:0000256" key="4">
    <source>
        <dbReference type="ARBA" id="ARBA00022692"/>
    </source>
</evidence>
<feature type="compositionally biased region" description="Low complexity" evidence="7">
    <location>
        <begin position="579"/>
        <end position="611"/>
    </location>
</feature>
<reference evidence="9 10" key="1">
    <citation type="journal article" date="2014" name="World J. Microbiol. Biotechnol.">
        <title>Biodiversity and physiological characteristics of Antarctic and Arctic lichens-associated bacteria.</title>
        <authorList>
            <person name="Lee Y.M."/>
            <person name="Kim E.H."/>
            <person name="Lee H.K."/>
            <person name="Hong S.G."/>
        </authorList>
    </citation>
    <scope>NUCLEOTIDE SEQUENCE [LARGE SCALE GENOMIC DNA]</scope>
    <source>
        <strain evidence="9 10">PAMC 26569</strain>
        <plasmid evidence="9">unnamed7</plasmid>
    </source>
</reference>
<feature type="compositionally biased region" description="Low complexity" evidence="7">
    <location>
        <begin position="641"/>
        <end position="651"/>
    </location>
</feature>
<organism evidence="9 10">
    <name type="scientific">Lichenicola cladoniae</name>
    <dbReference type="NCBI Taxonomy" id="1484109"/>
    <lineage>
        <taxon>Bacteria</taxon>
        <taxon>Pseudomonadati</taxon>
        <taxon>Pseudomonadota</taxon>
        <taxon>Alphaproteobacteria</taxon>
        <taxon>Acetobacterales</taxon>
        <taxon>Acetobacteraceae</taxon>
        <taxon>Lichenicola</taxon>
    </lineage>
</organism>
<keyword evidence="3" id="KW-1003">Cell membrane</keyword>
<dbReference type="AlphaFoldDB" id="A0A6M8I1R9"/>
<dbReference type="InterPro" id="IPR003688">
    <property type="entry name" value="TraG/VirD4"/>
</dbReference>
<dbReference type="Pfam" id="PF02534">
    <property type="entry name" value="T4SS-DNA_transf"/>
    <property type="match status" value="1"/>
</dbReference>
<name>A0A6M8I1R9_9PROT</name>
<sequence>MIDLAEWPLPAKAALATLGAAALVALWSVLASTIFLAGTGLIGQHHGLPFADWWLYWWFYGFQHPAVGLWLKLSAGVAIGVPLLLFGIAVARKGLPGSNRLLHGSTQWARRGELRENGLLAGFGGLYLGKLGSRRYLRFDGPEHVACYAPTRSGKGVGLVIPNCLLYEASLVCLDVKKENWAASAGIRARAGQRVYLFDPLSPDGRTARYNPLSYVRRGTIDAIDDIQRIAGMLFPEEQGNGKFFSDSARSAFIGATAYLGETEGSNFSLGSVLRLFTRTSAAPEMLEAMSERAFQGKPYSEPCMTALEDYLSGNADTVADIRKTVTSKLNLWINPRIDAATSESDFDLRDLRRHLCAIYVGVTPDNIARLQPLLSLFFQQLVDLTVQVLPQFDPEAKHQVLMLLDEFPLLGPMPVLANAFSYVAGYNIRMMLVMQSKAQLRDPDLYGPDKATAILDNCGVEVVFGTKNLELAKELSDRLGNDTVSGVSRSGPRFWSAFRSKAANQTESDQARPLLLPQEILMLKKREAIVLRAAMHPCKVRRIRHFKDRFFTRLVIAPPSIQPIEVINRVRRVPDQKAGAQPTAASGATPPAAATQEASPAPTTPAPVKKAAGRDKAKPKAPIGEVCEEMGALPASGSTSQPAASLSANPAPEPAPADTPTLRPHQANGLVAGLMGTNVDLSQYALKDGKAMLASLLDGVPTVESSKRGRSAAA</sequence>
<dbReference type="Proteomes" id="UP000500767">
    <property type="component" value="Plasmid unnamed7"/>
</dbReference>
<dbReference type="InterPro" id="IPR051539">
    <property type="entry name" value="T4SS-coupling_protein"/>
</dbReference>
<keyword evidence="4 8" id="KW-0812">Transmembrane</keyword>